<dbReference type="GO" id="GO:0005634">
    <property type="term" value="C:nucleus"/>
    <property type="evidence" value="ECO:0007669"/>
    <property type="project" value="TreeGrafter"/>
</dbReference>
<dbReference type="Gene3D" id="2.60.34.10">
    <property type="entry name" value="Substrate Binding Domain Of DNAk, Chain A, domain 1"/>
    <property type="match status" value="1"/>
</dbReference>
<dbReference type="OrthoDB" id="434160at2759"/>
<name>A0A4Y2IF17_ARAVE</name>
<dbReference type="InterPro" id="IPR029048">
    <property type="entry name" value="HSP70_C_sf"/>
</dbReference>
<dbReference type="AlphaFoldDB" id="A0A4Y2IF17"/>
<protein>
    <submittedName>
        <fullName evidence="4">Heat shock protein 4L</fullName>
    </submittedName>
</protein>
<dbReference type="PROSITE" id="PS00329">
    <property type="entry name" value="HSP70_2"/>
    <property type="match status" value="1"/>
</dbReference>
<proteinExistence type="inferred from homology"/>
<dbReference type="Gene3D" id="3.30.30.30">
    <property type="match status" value="1"/>
</dbReference>
<dbReference type="EMBL" id="BGPR01002609">
    <property type="protein sequence ID" value="GBM76265.1"/>
    <property type="molecule type" value="Genomic_DNA"/>
</dbReference>
<comment type="similarity">
    <text evidence="1">Belongs to the heat shock protein 70 family.</text>
</comment>
<evidence type="ECO:0000256" key="3">
    <source>
        <dbReference type="ARBA" id="ARBA00022840"/>
    </source>
</evidence>
<sequence length="769" mass="87392">MSAVGIDFGNETCYVAVARAGGLETIANDYSQRATPSYVAFGPTCRDLGTSAKNKAITNLKNTVFSFKRLIGKKFRDQALQHELSYLPYQVQELPNGSVGVKVSYLGNDSIFTVQQIAAMLLTKLKDITETACKSTVTDCVISVPVFFTDSERRAMLDICQIANLNVLRLLNEPTAVALAYGFYRQDLSDTKPKKVIFVDIGHSAVQASVVDFYQGRLKVVCSAWDTCGGGRDIDNCIVRYFSQEFKNKYNLNVLSNQRAIVRLLQECEKLKKQLSANPQVLPLNIECFMDDMDVSSSLGRDKLEELCADTFKRVEDVFKRLMMETNLSPNDISSVELVGGSTRIPAIRNIVKKIFGVEPSTTLNQDEAVARGCALQAAMLSPTVKVREFHVTDVQPYTIKLSWNISKNEKGDIDVFQRNHPVPFSKLLTFFRKEEFVLNAFYYPGKETESFIGSFIIKNINQLPSGESAKIVVKLRVNIHGIFSVCSAFIADKDSKENINLDQRAEDLLDLKPKNATVSPDLVVNEEKKNFFSLKKHKKAPQEVELQIESKVPRLSESEIKTFLESEMKMIHQDSCEEKRIDAKNSVEEYVYEMRSKLSDELKQYINEQEHDNFLHKLNQTEEWIYEDGQDQNETIYKERLSELQSLVNPVFNRKMDYEQRSIVLAEFCKLITEVKNILKAYLSGDIQYSHINPEDMEKVQRIVDDKEMWLKQQLDNLEEFKAVGNQAVSIESLVKQREELKGEIFPILNAPKLQTEAGNTSKVQKTH</sequence>
<dbReference type="PANTHER" id="PTHR45639:SF4">
    <property type="entry name" value="HSC70CB, ISOFORM G"/>
    <property type="match status" value="1"/>
</dbReference>
<dbReference type="SUPFAM" id="SSF100920">
    <property type="entry name" value="Heat shock protein 70kD (HSP70), peptide-binding domain"/>
    <property type="match status" value="1"/>
</dbReference>
<reference evidence="4 5" key="1">
    <citation type="journal article" date="2019" name="Sci. Rep.">
        <title>Orb-weaving spider Araneus ventricosus genome elucidates the spidroin gene catalogue.</title>
        <authorList>
            <person name="Kono N."/>
            <person name="Nakamura H."/>
            <person name="Ohtoshi R."/>
            <person name="Moran D.A.P."/>
            <person name="Shinohara A."/>
            <person name="Yoshida Y."/>
            <person name="Fujiwara M."/>
            <person name="Mori M."/>
            <person name="Tomita M."/>
            <person name="Arakawa K."/>
        </authorList>
    </citation>
    <scope>NUCLEOTIDE SEQUENCE [LARGE SCALE GENOMIC DNA]</scope>
</reference>
<dbReference type="FunFam" id="3.30.420.40:FF:000171">
    <property type="entry name" value="Heat shock 70 kDa protein 4"/>
    <property type="match status" value="1"/>
</dbReference>
<dbReference type="InterPro" id="IPR018181">
    <property type="entry name" value="Heat_shock_70_CS"/>
</dbReference>
<dbReference type="InterPro" id="IPR029047">
    <property type="entry name" value="HSP70_peptide-bd_sf"/>
</dbReference>
<keyword evidence="3" id="KW-0067">ATP-binding</keyword>
<accession>A0A4Y2IF17</accession>
<dbReference type="Gene3D" id="1.20.1270.10">
    <property type="match status" value="1"/>
</dbReference>
<evidence type="ECO:0000256" key="1">
    <source>
        <dbReference type="ARBA" id="ARBA00007381"/>
    </source>
</evidence>
<dbReference type="GO" id="GO:0140662">
    <property type="term" value="F:ATP-dependent protein folding chaperone"/>
    <property type="evidence" value="ECO:0007669"/>
    <property type="project" value="InterPro"/>
</dbReference>
<keyword evidence="2" id="KW-0547">Nucleotide-binding</keyword>
<dbReference type="Gene3D" id="3.30.420.40">
    <property type="match status" value="2"/>
</dbReference>
<dbReference type="Proteomes" id="UP000499080">
    <property type="component" value="Unassembled WGS sequence"/>
</dbReference>
<dbReference type="GO" id="GO:0005829">
    <property type="term" value="C:cytosol"/>
    <property type="evidence" value="ECO:0007669"/>
    <property type="project" value="TreeGrafter"/>
</dbReference>
<evidence type="ECO:0000256" key="2">
    <source>
        <dbReference type="ARBA" id="ARBA00022741"/>
    </source>
</evidence>
<evidence type="ECO:0000313" key="5">
    <source>
        <dbReference type="Proteomes" id="UP000499080"/>
    </source>
</evidence>
<dbReference type="FunFam" id="3.30.420.40:FF:000495">
    <property type="entry name" value="Heat shock protein 4b"/>
    <property type="match status" value="1"/>
</dbReference>
<dbReference type="PRINTS" id="PR00301">
    <property type="entry name" value="HEATSHOCK70"/>
</dbReference>
<dbReference type="Pfam" id="PF00012">
    <property type="entry name" value="HSP70"/>
    <property type="match status" value="1"/>
</dbReference>
<dbReference type="SUPFAM" id="SSF100934">
    <property type="entry name" value="Heat shock protein 70kD (HSP70), C-terminal subdomain"/>
    <property type="match status" value="2"/>
</dbReference>
<dbReference type="FunFam" id="1.20.1270.10:FF:000002">
    <property type="entry name" value="Heat shock 70 kDa protein 4"/>
    <property type="match status" value="1"/>
</dbReference>
<comment type="caution">
    <text evidence="4">The sequence shown here is derived from an EMBL/GenBank/DDBJ whole genome shotgun (WGS) entry which is preliminary data.</text>
</comment>
<dbReference type="SUPFAM" id="SSF53067">
    <property type="entry name" value="Actin-like ATPase domain"/>
    <property type="match status" value="2"/>
</dbReference>
<dbReference type="InterPro" id="IPR013126">
    <property type="entry name" value="Hsp_70_fam"/>
</dbReference>
<dbReference type="PANTHER" id="PTHR45639">
    <property type="entry name" value="HSC70CB, ISOFORM G-RELATED"/>
    <property type="match status" value="1"/>
</dbReference>
<gene>
    <name evidence="4" type="primary">HSPA4L</name>
    <name evidence="4" type="ORF">AVEN_125498_1</name>
</gene>
<organism evidence="4 5">
    <name type="scientific">Araneus ventricosus</name>
    <name type="common">Orbweaver spider</name>
    <name type="synonym">Epeira ventricosa</name>
    <dbReference type="NCBI Taxonomy" id="182803"/>
    <lineage>
        <taxon>Eukaryota</taxon>
        <taxon>Metazoa</taxon>
        <taxon>Ecdysozoa</taxon>
        <taxon>Arthropoda</taxon>
        <taxon>Chelicerata</taxon>
        <taxon>Arachnida</taxon>
        <taxon>Araneae</taxon>
        <taxon>Araneomorphae</taxon>
        <taxon>Entelegynae</taxon>
        <taxon>Araneoidea</taxon>
        <taxon>Araneidae</taxon>
        <taxon>Araneus</taxon>
    </lineage>
</organism>
<keyword evidence="5" id="KW-1185">Reference proteome</keyword>
<dbReference type="FunFam" id="3.90.640.10:FF:000004">
    <property type="entry name" value="Heat shock 70 kDa protein 4"/>
    <property type="match status" value="1"/>
</dbReference>
<evidence type="ECO:0000313" key="4">
    <source>
        <dbReference type="EMBL" id="GBM76265.1"/>
    </source>
</evidence>
<dbReference type="GO" id="GO:0005524">
    <property type="term" value="F:ATP binding"/>
    <property type="evidence" value="ECO:0007669"/>
    <property type="project" value="UniProtKB-KW"/>
</dbReference>
<dbReference type="Gene3D" id="3.90.640.10">
    <property type="entry name" value="Actin, Chain A, domain 4"/>
    <property type="match status" value="1"/>
</dbReference>
<dbReference type="InterPro" id="IPR043129">
    <property type="entry name" value="ATPase_NBD"/>
</dbReference>
<dbReference type="FunFam" id="3.30.30.30:FF:000002">
    <property type="entry name" value="Heat shock 70 kDa protein 4"/>
    <property type="match status" value="1"/>
</dbReference>
<keyword evidence="4" id="KW-0346">Stress response</keyword>